<gene>
    <name evidence="1" type="ORF">METZ01_LOCUS509603</name>
</gene>
<reference evidence="1" key="1">
    <citation type="submission" date="2018-05" db="EMBL/GenBank/DDBJ databases">
        <authorList>
            <person name="Lanie J.A."/>
            <person name="Ng W.-L."/>
            <person name="Kazmierczak K.M."/>
            <person name="Andrzejewski T.M."/>
            <person name="Davidsen T.M."/>
            <person name="Wayne K.J."/>
            <person name="Tettelin H."/>
            <person name="Glass J.I."/>
            <person name="Rusch D."/>
            <person name="Podicherti R."/>
            <person name="Tsui H.-C.T."/>
            <person name="Winkler M.E."/>
        </authorList>
    </citation>
    <scope>NUCLEOTIDE SEQUENCE</scope>
</reference>
<dbReference type="EMBL" id="UINC01226313">
    <property type="protein sequence ID" value="SVE56749.1"/>
    <property type="molecule type" value="Genomic_DNA"/>
</dbReference>
<organism evidence="1">
    <name type="scientific">marine metagenome</name>
    <dbReference type="NCBI Taxonomy" id="408172"/>
    <lineage>
        <taxon>unclassified sequences</taxon>
        <taxon>metagenomes</taxon>
        <taxon>ecological metagenomes</taxon>
    </lineage>
</organism>
<protein>
    <submittedName>
        <fullName evidence="1">Uncharacterized protein</fullName>
    </submittedName>
</protein>
<feature type="non-terminal residue" evidence="1">
    <location>
        <position position="1"/>
    </location>
</feature>
<sequence>PFEGILVFPTVSSPSTVLLPSSIKCLLYVLGFPDRTNPGQPLFNLYLNLAKPRNDLFRLVSLNAHLFILLY</sequence>
<accession>A0A383EJC6</accession>
<name>A0A383EJC6_9ZZZZ</name>
<evidence type="ECO:0000313" key="1">
    <source>
        <dbReference type="EMBL" id="SVE56749.1"/>
    </source>
</evidence>
<dbReference type="AlphaFoldDB" id="A0A383EJC6"/>
<proteinExistence type="predicted"/>